<feature type="transmembrane region" description="Helical" evidence="1">
    <location>
        <begin position="63"/>
        <end position="81"/>
    </location>
</feature>
<feature type="transmembrane region" description="Helical" evidence="1">
    <location>
        <begin position="87"/>
        <end position="107"/>
    </location>
</feature>
<dbReference type="Proteomes" id="UP000321304">
    <property type="component" value="Unassembled WGS sequence"/>
</dbReference>
<evidence type="ECO:0000256" key="1">
    <source>
        <dbReference type="SAM" id="Phobius"/>
    </source>
</evidence>
<reference evidence="2 3" key="1">
    <citation type="submission" date="2019-06" db="EMBL/GenBank/DDBJ databases">
        <title>Genomic Encyclopedia of Type Strains, Phase IV (KMG-V): Genome sequencing to study the core and pangenomes of soil and plant-associated prokaryotes.</title>
        <authorList>
            <person name="Whitman W."/>
        </authorList>
    </citation>
    <scope>NUCLEOTIDE SEQUENCE [LARGE SCALE GENOMIC DNA]</scope>
    <source>
        <strain evidence="2 3">BR 10355</strain>
    </source>
</reference>
<dbReference type="AlphaFoldDB" id="A0A560MJK3"/>
<gene>
    <name evidence="2" type="ORF">FBZ93_101843</name>
</gene>
<protein>
    <recommendedName>
        <fullName evidence="4">DUF1616 domain-containing protein</fullName>
    </recommendedName>
</protein>
<evidence type="ECO:0000313" key="3">
    <source>
        <dbReference type="Proteomes" id="UP000321304"/>
    </source>
</evidence>
<feature type="transmembrane region" description="Helical" evidence="1">
    <location>
        <begin position="128"/>
        <end position="147"/>
    </location>
</feature>
<evidence type="ECO:0000313" key="2">
    <source>
        <dbReference type="EMBL" id="TWC07550.1"/>
    </source>
</evidence>
<keyword evidence="1" id="KW-0812">Transmembrane</keyword>
<feature type="transmembrane region" description="Helical" evidence="1">
    <location>
        <begin position="34"/>
        <end position="51"/>
    </location>
</feature>
<name>A0A560MJK3_9BRAD</name>
<keyword evidence="3" id="KW-1185">Reference proteome</keyword>
<accession>A0A560MJK3</accession>
<sequence length="252" mass="26604">MASPSKRDLLGACLWAGATVAAVAASDSMLLRVILGVPTALLISGHVVLRAIGVRTASLTEHLVCSIGASFAVTIAGGFVLDAMGLLVPLGWAFWYLAATTAAMLLAPGDGNASIPRAWPGPLRMQRWQGAAVVLAMLVTTGAYALAIHDQAVERQFNYTDFWMLPPAKGGPGQLVIGVRSAEAQAQQYDLEVTLEGKPIAIIRSLTIAPGDTWVRKVPVPILAVQQKAEARLYLPADDKLYRRVSALVPGS</sequence>
<proteinExistence type="predicted"/>
<keyword evidence="1" id="KW-0472">Membrane</keyword>
<dbReference type="EMBL" id="VITY01000001">
    <property type="protein sequence ID" value="TWC07550.1"/>
    <property type="molecule type" value="Genomic_DNA"/>
</dbReference>
<organism evidence="2 3">
    <name type="scientific">Bradyrhizobium macuxiense</name>
    <dbReference type="NCBI Taxonomy" id="1755647"/>
    <lineage>
        <taxon>Bacteria</taxon>
        <taxon>Pseudomonadati</taxon>
        <taxon>Pseudomonadota</taxon>
        <taxon>Alphaproteobacteria</taxon>
        <taxon>Hyphomicrobiales</taxon>
        <taxon>Nitrobacteraceae</taxon>
        <taxon>Bradyrhizobium</taxon>
    </lineage>
</organism>
<keyword evidence="1" id="KW-1133">Transmembrane helix</keyword>
<evidence type="ECO:0008006" key="4">
    <source>
        <dbReference type="Google" id="ProtNLM"/>
    </source>
</evidence>
<comment type="caution">
    <text evidence="2">The sequence shown here is derived from an EMBL/GenBank/DDBJ whole genome shotgun (WGS) entry which is preliminary data.</text>
</comment>